<name>A0A1R2BJI2_9CILI</name>
<dbReference type="OrthoDB" id="288452at2759"/>
<dbReference type="Proteomes" id="UP000187209">
    <property type="component" value="Unassembled WGS sequence"/>
</dbReference>
<dbReference type="Gene3D" id="2.10.50.10">
    <property type="entry name" value="Tumor Necrosis Factor Receptor, subunit A, domain 2"/>
    <property type="match status" value="1"/>
</dbReference>
<proteinExistence type="predicted"/>
<dbReference type="AlphaFoldDB" id="A0A1R2BJI2"/>
<comment type="caution">
    <text evidence="5">The sequence shown here is derived from an EMBL/GenBank/DDBJ whole genome shotgun (WGS) entry which is preliminary data.</text>
</comment>
<organism evidence="5 6">
    <name type="scientific">Stentor coeruleus</name>
    <dbReference type="NCBI Taxonomy" id="5963"/>
    <lineage>
        <taxon>Eukaryota</taxon>
        <taxon>Sar</taxon>
        <taxon>Alveolata</taxon>
        <taxon>Ciliophora</taxon>
        <taxon>Postciliodesmatophora</taxon>
        <taxon>Heterotrichea</taxon>
        <taxon>Heterotrichida</taxon>
        <taxon>Stentoridae</taxon>
        <taxon>Stentor</taxon>
    </lineage>
</organism>
<dbReference type="PANTHER" id="PTHR46093:SF18">
    <property type="entry name" value="FIBRONECTIN TYPE-III DOMAIN-CONTAINING PROTEIN"/>
    <property type="match status" value="1"/>
</dbReference>
<dbReference type="SMART" id="SM01411">
    <property type="entry name" value="Ephrin_rec_like"/>
    <property type="match status" value="1"/>
</dbReference>
<keyword evidence="6" id="KW-1185">Reference proteome</keyword>
<keyword evidence="1" id="KW-0880">Kelch repeat</keyword>
<evidence type="ECO:0000256" key="1">
    <source>
        <dbReference type="ARBA" id="ARBA00022441"/>
    </source>
</evidence>
<evidence type="ECO:0008006" key="7">
    <source>
        <dbReference type="Google" id="ProtNLM"/>
    </source>
</evidence>
<keyword evidence="3" id="KW-0472">Membrane</keyword>
<dbReference type="Pfam" id="PF24681">
    <property type="entry name" value="Kelch_KLHDC2_KLHL20_DRC7"/>
    <property type="match status" value="2"/>
</dbReference>
<feature type="transmembrane region" description="Helical" evidence="3">
    <location>
        <begin position="780"/>
        <end position="799"/>
    </location>
</feature>
<keyword evidence="3" id="KW-1133">Transmembrane helix</keyword>
<dbReference type="EMBL" id="MPUH01000604">
    <property type="protein sequence ID" value="OMJ76914.1"/>
    <property type="molecule type" value="Genomic_DNA"/>
</dbReference>
<dbReference type="PANTHER" id="PTHR46093">
    <property type="entry name" value="ACYL-COA-BINDING DOMAIN-CONTAINING PROTEIN 5"/>
    <property type="match status" value="1"/>
</dbReference>
<feature type="transmembrane region" description="Helical" evidence="3">
    <location>
        <begin position="1027"/>
        <end position="1046"/>
    </location>
</feature>
<reference evidence="5 6" key="1">
    <citation type="submission" date="2016-11" db="EMBL/GenBank/DDBJ databases">
        <title>The macronuclear genome of Stentor coeruleus: a giant cell with tiny introns.</title>
        <authorList>
            <person name="Slabodnick M."/>
            <person name="Ruby J.G."/>
            <person name="Reiff S.B."/>
            <person name="Swart E.C."/>
            <person name="Gosai S."/>
            <person name="Prabakaran S."/>
            <person name="Witkowska E."/>
            <person name="Larue G.E."/>
            <person name="Fisher S."/>
            <person name="Freeman R.M."/>
            <person name="Gunawardena J."/>
            <person name="Chu W."/>
            <person name="Stover N.A."/>
            <person name="Gregory B.D."/>
            <person name="Nowacki M."/>
            <person name="Derisi J."/>
            <person name="Roy S.W."/>
            <person name="Marshall W.F."/>
            <person name="Sood P."/>
        </authorList>
    </citation>
    <scope>NUCLEOTIDE SEQUENCE [LARGE SCALE GENOMIC DNA]</scope>
    <source>
        <strain evidence="5">WM001</strain>
    </source>
</reference>
<evidence type="ECO:0000256" key="2">
    <source>
        <dbReference type="ARBA" id="ARBA00022737"/>
    </source>
</evidence>
<dbReference type="InterPro" id="IPR009030">
    <property type="entry name" value="Growth_fac_rcpt_cys_sf"/>
</dbReference>
<feature type="signal peptide" evidence="4">
    <location>
        <begin position="1"/>
        <end position="16"/>
    </location>
</feature>
<accession>A0A1R2BJI2</accession>
<keyword evidence="2" id="KW-0677">Repeat</keyword>
<dbReference type="InterPro" id="IPR015915">
    <property type="entry name" value="Kelch-typ_b-propeller"/>
</dbReference>
<feature type="transmembrane region" description="Helical" evidence="3">
    <location>
        <begin position="722"/>
        <end position="741"/>
    </location>
</feature>
<protein>
    <recommendedName>
        <fullName evidence="7">Tyrosine-protein kinase ephrin type A/B receptor-like domain-containing protein</fullName>
    </recommendedName>
</protein>
<keyword evidence="4" id="KW-0732">Signal</keyword>
<evidence type="ECO:0000256" key="4">
    <source>
        <dbReference type="SAM" id="SignalP"/>
    </source>
</evidence>
<gene>
    <name evidence="5" type="ORF">SteCoe_23618</name>
</gene>
<evidence type="ECO:0000313" key="6">
    <source>
        <dbReference type="Proteomes" id="UP000187209"/>
    </source>
</evidence>
<dbReference type="CDD" id="cd00185">
    <property type="entry name" value="TNFRSF"/>
    <property type="match status" value="1"/>
</dbReference>
<keyword evidence="3" id="KW-0812">Transmembrane</keyword>
<sequence>MANFAILCLTIICAHSEKYFSSSDIYANGISPEPRTSPSLSIDNSGNTIYLFGGHNKSSFLNDLWIFSIDTSIWSLIYAQSYSPNPRSNSESFFRTKKQEFCIFGGRSDDSIFSDLWCFSLLYSSWYKIEINAFTFSQIVKTRYLEYNETEYFIIVNVDSVGIVAFIFDFESDQFEKLEVNMSVNIKNNQEKTILEIQGNKIIIGVFDIEEHLNIYTCYINEMRCINQVYSNFIKINSGYIIENTIVDDHLLVFMSYGQILNFSLTSNFSSISSLESFKLPKNSGVSFYKNCFFTFGGLVDNTLDNTLTLYKVSQSIKIYPQILSNYQLFPPLRLRSALIAVRNKIYLFGGFSKFGLLNDFWVYDPSLEKWNQVLSKNDPPSPRHSFAYASIGDIIVIWGGISEKGYSNDFFIYNVVTKLWYELYQSSNLRPSKRFGACLVIDFPYFYIGGGIDELGLCNDLWIFDIKTGVYKKTQGKIGKAYSYCYKLEGKIEYMIGEILISNTTHQFFKGPPELNYWGSIVHKFSSGLLMISGSTFSGNLIKILEYSSYNLQISGSFSDYACNSMYTFYNHSIYYFSGSYYTSHFKVFHSIPRAKFARFDLKQAFQKYNLIFECSSGFIPSDYECKICPPGYYSNNVICVPCNKGHFNPLPGASSSRQCYPCPEGTFSDKEGSSFCKMCLNGHYCYAGSHSPEIILAKTKIKKDSQIYFDEIKYTKKVEIIINQSGIIMIFTIALISLLSPKAKKIISKWDLYSDYHNYKENDRIYINKNIVGGMFSVLFYISFACICTRMIMNYFLNNKNEEQSLIPLVLFSSMIEKFSVDFEIVVGIRNYADVCVSANFMSNPLLQEFDFSDCASNILLTFNNLKRQKLTTKCKFTNDRLCLIKISCIKCEVESNSIINLFMQGEFSYGAGIFSNITSESSIPNYYSTAYSEIFPSKNRIFLGPSPCIFTYLLIPSLFVSHTETESLVLAGYHTQELSLPVKGSEKSFEDLFLPDQLAIKIVLKKNTLGLMKEIKKKQSNFELFGTLFGIFTGLLGVIGFTMRRVECINLNRNSEKLKKSIGKVIDSRLFYDVQLNISNDDCKKEKQ</sequence>
<evidence type="ECO:0000256" key="3">
    <source>
        <dbReference type="SAM" id="Phobius"/>
    </source>
</evidence>
<evidence type="ECO:0000313" key="5">
    <source>
        <dbReference type="EMBL" id="OMJ76914.1"/>
    </source>
</evidence>
<dbReference type="SUPFAM" id="SSF57184">
    <property type="entry name" value="Growth factor receptor domain"/>
    <property type="match status" value="1"/>
</dbReference>
<dbReference type="Gene3D" id="2.120.10.80">
    <property type="entry name" value="Kelch-type beta propeller"/>
    <property type="match status" value="2"/>
</dbReference>
<dbReference type="SUPFAM" id="SSF117281">
    <property type="entry name" value="Kelch motif"/>
    <property type="match status" value="2"/>
</dbReference>
<feature type="chain" id="PRO_5013045595" description="Tyrosine-protein kinase ephrin type A/B receptor-like domain-containing protein" evidence="4">
    <location>
        <begin position="17"/>
        <end position="1091"/>
    </location>
</feature>